<dbReference type="Gene3D" id="3.30.300.30">
    <property type="match status" value="1"/>
</dbReference>
<proteinExistence type="predicted"/>
<dbReference type="Gene3D" id="3.40.50.12780">
    <property type="entry name" value="N-terminal domain of ligase-like"/>
    <property type="match status" value="1"/>
</dbReference>
<dbReference type="EMBL" id="FPAB01000008">
    <property type="protein sequence ID" value="SFT12777.1"/>
    <property type="molecule type" value="Genomic_DNA"/>
</dbReference>
<feature type="domain" description="AMP-dependent synthetase/ligase" evidence="2">
    <location>
        <begin position="18"/>
        <end position="347"/>
    </location>
</feature>
<evidence type="ECO:0000313" key="3">
    <source>
        <dbReference type="EMBL" id="SFT12777.1"/>
    </source>
</evidence>
<protein>
    <submittedName>
        <fullName evidence="3">Amino acid adenylation domain-containing protein</fullName>
    </submittedName>
</protein>
<evidence type="ECO:0000313" key="4">
    <source>
        <dbReference type="Proteomes" id="UP000198873"/>
    </source>
</evidence>
<sequence length="517" mass="53412">MSSPTDDGAGTVLGAVLAQAGARPAAPAVESADGTLSYGALVAAARAEARRLSAAGAVRGSRVAIESGYGAGYLVPLLACWLLGATAVPLDPAAPGERRRYQIRRAGCVVAVRGPVADGVSAGAAAEVARERAGAVPAPGDPAAYVLFTSGSTGVPKGVEVEHPALFNLLDHFVRALGFGPGSRMLAHSNTVFDMSVPEMLIPLVCGGTVVVAPPRAARNPELFARFLRGARLSAAWATPSQLRLLLPFLAGERVFGTLISGGEALPAALAEALTPVTGALWNAYGPTEITVVGLCTPLAPPFSDPLPIGRPLTGIGARVLDEAGRPVPAGTVGELWLSGAGVARGYTGEPGLTARSFVTGPDGVRSYRTGDLVRAGADGQHYFHGRADDQVKIRGHRIELGEIEAVAQRLPHLAQAVAVDCEGPEGRPELYLACVPAAGSPPWPQAQREVRAGLHRLLPAYMRPRQLLCFAALPDTAAGKTSRRAVRELVRDRLRDAGPPVGAPSIPPTGHERTVP</sequence>
<dbReference type="PROSITE" id="PS00455">
    <property type="entry name" value="AMP_BINDING"/>
    <property type="match status" value="1"/>
</dbReference>
<dbReference type="InterPro" id="IPR020845">
    <property type="entry name" value="AMP-binding_CS"/>
</dbReference>
<dbReference type="PANTHER" id="PTHR45527:SF1">
    <property type="entry name" value="FATTY ACID SYNTHASE"/>
    <property type="match status" value="1"/>
</dbReference>
<dbReference type="RefSeq" id="WP_093844014.1">
    <property type="nucleotide sequence ID" value="NZ_FPAB01000008.1"/>
</dbReference>
<name>A0A1I6VGK0_9ACTN</name>
<dbReference type="InterPro" id="IPR000873">
    <property type="entry name" value="AMP-dep_synth/lig_dom"/>
</dbReference>
<dbReference type="AlphaFoldDB" id="A0A1I6VGK0"/>
<accession>A0A1I6VGK0</accession>
<dbReference type="InterPro" id="IPR042099">
    <property type="entry name" value="ANL_N_sf"/>
</dbReference>
<dbReference type="GO" id="GO:0005737">
    <property type="term" value="C:cytoplasm"/>
    <property type="evidence" value="ECO:0007669"/>
    <property type="project" value="TreeGrafter"/>
</dbReference>
<gene>
    <name evidence="3" type="ORF">SAMN05444716_10855</name>
</gene>
<organism evidence="3 4">
    <name type="scientific">Streptomyces harbinensis</name>
    <dbReference type="NCBI Taxonomy" id="1176198"/>
    <lineage>
        <taxon>Bacteria</taxon>
        <taxon>Bacillati</taxon>
        <taxon>Actinomycetota</taxon>
        <taxon>Actinomycetes</taxon>
        <taxon>Kitasatosporales</taxon>
        <taxon>Streptomycetaceae</taxon>
        <taxon>Streptomyces</taxon>
    </lineage>
</organism>
<dbReference type="Pfam" id="PF00501">
    <property type="entry name" value="AMP-binding"/>
    <property type="match status" value="1"/>
</dbReference>
<dbReference type="GO" id="GO:0043041">
    <property type="term" value="P:amino acid activation for nonribosomal peptide biosynthetic process"/>
    <property type="evidence" value="ECO:0007669"/>
    <property type="project" value="TreeGrafter"/>
</dbReference>
<dbReference type="NCBIfam" id="TIGR01733">
    <property type="entry name" value="AA-adenyl-dom"/>
    <property type="match status" value="1"/>
</dbReference>
<dbReference type="SUPFAM" id="SSF56801">
    <property type="entry name" value="Acetyl-CoA synthetase-like"/>
    <property type="match status" value="1"/>
</dbReference>
<evidence type="ECO:0000256" key="1">
    <source>
        <dbReference type="SAM" id="MobiDB-lite"/>
    </source>
</evidence>
<dbReference type="InterPro" id="IPR045851">
    <property type="entry name" value="AMP-bd_C_sf"/>
</dbReference>
<evidence type="ECO:0000259" key="2">
    <source>
        <dbReference type="Pfam" id="PF00501"/>
    </source>
</evidence>
<dbReference type="PANTHER" id="PTHR45527">
    <property type="entry name" value="NONRIBOSOMAL PEPTIDE SYNTHETASE"/>
    <property type="match status" value="1"/>
</dbReference>
<dbReference type="GO" id="GO:0044550">
    <property type="term" value="P:secondary metabolite biosynthetic process"/>
    <property type="evidence" value="ECO:0007669"/>
    <property type="project" value="TreeGrafter"/>
</dbReference>
<dbReference type="STRING" id="1176198.SAMN05444716_10855"/>
<dbReference type="InterPro" id="IPR010071">
    <property type="entry name" value="AA_adenyl_dom"/>
</dbReference>
<keyword evidence="4" id="KW-1185">Reference proteome</keyword>
<reference evidence="4" key="1">
    <citation type="submission" date="2016-10" db="EMBL/GenBank/DDBJ databases">
        <authorList>
            <person name="Varghese N."/>
            <person name="Submissions S."/>
        </authorList>
    </citation>
    <scope>NUCLEOTIDE SEQUENCE [LARGE SCALE GENOMIC DNA]</scope>
    <source>
        <strain evidence="4">CGMCC 4.7047</strain>
    </source>
</reference>
<dbReference type="Proteomes" id="UP000198873">
    <property type="component" value="Unassembled WGS sequence"/>
</dbReference>
<feature type="region of interest" description="Disordered" evidence="1">
    <location>
        <begin position="493"/>
        <end position="517"/>
    </location>
</feature>
<dbReference type="CDD" id="cd05930">
    <property type="entry name" value="A_NRPS"/>
    <property type="match status" value="1"/>
</dbReference>
<dbReference type="GO" id="GO:0031177">
    <property type="term" value="F:phosphopantetheine binding"/>
    <property type="evidence" value="ECO:0007669"/>
    <property type="project" value="TreeGrafter"/>
</dbReference>